<sequence length="59" mass="6785">MKRAMLYTKKFCFLNKNPSFFLGTVAGMSYNKNSLAKRCRRGAKITKGEESRLGTTIRY</sequence>
<name>A0A212K8J7_9FIRM</name>
<gene>
    <name evidence="1" type="ORF">KL86CLO1_12387</name>
</gene>
<dbReference type="EMBL" id="FLUN01000001">
    <property type="protein sequence ID" value="SBW08041.1"/>
    <property type="molecule type" value="Genomic_DNA"/>
</dbReference>
<proteinExistence type="predicted"/>
<protein>
    <submittedName>
        <fullName evidence="1">Uncharacterized protein</fullName>
    </submittedName>
</protein>
<evidence type="ECO:0000313" key="1">
    <source>
        <dbReference type="EMBL" id="SBW08041.1"/>
    </source>
</evidence>
<organism evidence="1">
    <name type="scientific">uncultured Eubacteriales bacterium</name>
    <dbReference type="NCBI Taxonomy" id="172733"/>
    <lineage>
        <taxon>Bacteria</taxon>
        <taxon>Bacillati</taxon>
        <taxon>Bacillota</taxon>
        <taxon>Clostridia</taxon>
        <taxon>Eubacteriales</taxon>
        <taxon>environmental samples</taxon>
    </lineage>
</organism>
<reference evidence="1" key="1">
    <citation type="submission" date="2016-04" db="EMBL/GenBank/DDBJ databases">
        <authorList>
            <person name="Evans L.H."/>
            <person name="Alamgir A."/>
            <person name="Owens N."/>
            <person name="Weber N.D."/>
            <person name="Virtaneva K."/>
            <person name="Barbian K."/>
            <person name="Babar A."/>
            <person name="Rosenke K."/>
        </authorList>
    </citation>
    <scope>NUCLEOTIDE SEQUENCE</scope>
    <source>
        <strain evidence="1">86</strain>
    </source>
</reference>
<accession>A0A212K8J7</accession>
<dbReference type="AlphaFoldDB" id="A0A212K8J7"/>